<dbReference type="PROSITE" id="PS51257">
    <property type="entry name" value="PROKAR_LIPOPROTEIN"/>
    <property type="match status" value="1"/>
</dbReference>
<keyword evidence="4" id="KW-1185">Reference proteome</keyword>
<dbReference type="EMBL" id="JAGGLJ010000017">
    <property type="protein sequence ID" value="MBP2026005.1"/>
    <property type="molecule type" value="Genomic_DNA"/>
</dbReference>
<reference evidence="3 4" key="1">
    <citation type="submission" date="2021-03" db="EMBL/GenBank/DDBJ databases">
        <title>Genomic Encyclopedia of Type Strains, Phase IV (KMG-IV): sequencing the most valuable type-strain genomes for metagenomic binning, comparative biology and taxonomic classification.</title>
        <authorList>
            <person name="Goeker M."/>
        </authorList>
    </citation>
    <scope>NUCLEOTIDE SEQUENCE [LARGE SCALE GENOMIC DNA]</scope>
    <source>
        <strain evidence="3 4">DSM 27563</strain>
    </source>
</reference>
<evidence type="ECO:0000256" key="2">
    <source>
        <dbReference type="SAM" id="SignalP"/>
    </source>
</evidence>
<name>A0ABS4KE09_9FIRM</name>
<evidence type="ECO:0000313" key="4">
    <source>
        <dbReference type="Proteomes" id="UP001519306"/>
    </source>
</evidence>
<gene>
    <name evidence="3" type="ORF">J2Z71_001557</name>
</gene>
<feature type="signal peptide" evidence="2">
    <location>
        <begin position="1"/>
        <end position="22"/>
    </location>
</feature>
<feature type="region of interest" description="Disordered" evidence="1">
    <location>
        <begin position="167"/>
        <end position="202"/>
    </location>
</feature>
<evidence type="ECO:0008006" key="5">
    <source>
        <dbReference type="Google" id="ProtNLM"/>
    </source>
</evidence>
<evidence type="ECO:0000313" key="3">
    <source>
        <dbReference type="EMBL" id="MBP2026005.1"/>
    </source>
</evidence>
<organism evidence="3 4">
    <name type="scientific">Peptoniphilus stercorisuis</name>
    <dbReference type="NCBI Taxonomy" id="1436965"/>
    <lineage>
        <taxon>Bacteria</taxon>
        <taxon>Bacillati</taxon>
        <taxon>Bacillota</taxon>
        <taxon>Tissierellia</taxon>
        <taxon>Tissierellales</taxon>
        <taxon>Peptoniphilaceae</taxon>
        <taxon>Peptoniphilus</taxon>
    </lineage>
</organism>
<comment type="caution">
    <text evidence="3">The sequence shown here is derived from an EMBL/GenBank/DDBJ whole genome shotgun (WGS) entry which is preliminary data.</text>
</comment>
<protein>
    <recommendedName>
        <fullName evidence="5">Lipoprotein</fullName>
    </recommendedName>
</protein>
<proteinExistence type="predicted"/>
<dbReference type="RefSeq" id="WP_210061832.1">
    <property type="nucleotide sequence ID" value="NZ_JAGGLJ010000017.1"/>
</dbReference>
<accession>A0ABS4KE09</accession>
<feature type="chain" id="PRO_5047172545" description="Lipoprotein" evidence="2">
    <location>
        <begin position="23"/>
        <end position="280"/>
    </location>
</feature>
<evidence type="ECO:0000256" key="1">
    <source>
        <dbReference type="SAM" id="MobiDB-lite"/>
    </source>
</evidence>
<keyword evidence="2" id="KW-0732">Signal</keyword>
<dbReference type="Proteomes" id="UP001519306">
    <property type="component" value="Unassembled WGS sequence"/>
</dbReference>
<sequence>MKKRSLLSIILLSLILTSCSNAIENKEFQEGLNLMENSKYEEAIESFNLAKESGYENISEIDQIIKTIKRYNIAKNSFDKGYYDYSEKLLNEIYDYENLPIKDDIDNLKNEISDLHKKNENIALEKKLEEEKKIKEEKSIAAKKEIEEKKNKIKEKGKDIVRNKISEKNNEKIEDSKENNTKNSKENNKENKKENNLENRNKEDIIGEKSKVLSVEDAKLKLNNYIGISDEKAYIVHNTKGDAIKDDEKWYFFEIRYRDNDEVDNWYFVSSKTGEITLEI</sequence>